<dbReference type="Pfam" id="PF02913">
    <property type="entry name" value="FAD-oxidase_C"/>
    <property type="match status" value="1"/>
</dbReference>
<keyword evidence="3" id="KW-0285">Flavoprotein</keyword>
<evidence type="ECO:0000313" key="8">
    <source>
        <dbReference type="Proteomes" id="UP001165065"/>
    </source>
</evidence>
<dbReference type="InterPro" id="IPR004113">
    <property type="entry name" value="FAD-bd_oxidored_4_C"/>
</dbReference>
<dbReference type="InterPro" id="IPR036318">
    <property type="entry name" value="FAD-bd_PCMH-like_sf"/>
</dbReference>
<dbReference type="Pfam" id="PF01565">
    <property type="entry name" value="FAD_binding_4"/>
    <property type="match status" value="1"/>
</dbReference>
<dbReference type="Gene3D" id="1.10.45.10">
    <property type="entry name" value="Vanillyl-alcohol Oxidase, Chain A, domain 4"/>
    <property type="match status" value="1"/>
</dbReference>
<evidence type="ECO:0000256" key="5">
    <source>
        <dbReference type="ARBA" id="ARBA00023002"/>
    </source>
</evidence>
<dbReference type="InterPro" id="IPR051264">
    <property type="entry name" value="FAD-oxidored/transferase_4"/>
</dbReference>
<dbReference type="PANTHER" id="PTHR43716">
    <property type="entry name" value="D-2-HYDROXYGLUTARATE DEHYDROGENASE, MITOCHONDRIAL"/>
    <property type="match status" value="1"/>
</dbReference>
<evidence type="ECO:0000259" key="6">
    <source>
        <dbReference type="PROSITE" id="PS51387"/>
    </source>
</evidence>
<keyword evidence="4" id="KW-0274">FAD</keyword>
<dbReference type="Gene3D" id="3.30.43.10">
    <property type="entry name" value="Uridine Diphospho-n-acetylenolpyruvylglucosamine Reductase, domain 2"/>
    <property type="match status" value="1"/>
</dbReference>
<dbReference type="AlphaFoldDB" id="A0A9W7G0B6"/>
<comment type="caution">
    <text evidence="7">The sequence shown here is derived from an EMBL/GenBank/DDBJ whole genome shotgun (WGS) entry which is preliminary data.</text>
</comment>
<comment type="similarity">
    <text evidence="2">Belongs to the FAD-binding oxidoreductase/transferase type 4 family.</text>
</comment>
<dbReference type="OrthoDB" id="5332616at2759"/>
<proteinExistence type="inferred from homology"/>
<evidence type="ECO:0000256" key="3">
    <source>
        <dbReference type="ARBA" id="ARBA00022630"/>
    </source>
</evidence>
<dbReference type="Gene3D" id="3.30.465.10">
    <property type="match status" value="1"/>
</dbReference>
<gene>
    <name evidence="7" type="ORF">TrCOL_g12044</name>
</gene>
<dbReference type="EMBL" id="BRYA01000617">
    <property type="protein sequence ID" value="GMI25803.1"/>
    <property type="molecule type" value="Genomic_DNA"/>
</dbReference>
<dbReference type="PROSITE" id="PS51387">
    <property type="entry name" value="FAD_PCMH"/>
    <property type="match status" value="1"/>
</dbReference>
<protein>
    <recommendedName>
        <fullName evidence="6">FAD-binding PCMH-type domain-containing protein</fullName>
    </recommendedName>
</protein>
<dbReference type="GO" id="GO:0005739">
    <property type="term" value="C:mitochondrion"/>
    <property type="evidence" value="ECO:0007669"/>
    <property type="project" value="TreeGrafter"/>
</dbReference>
<dbReference type="InterPro" id="IPR016166">
    <property type="entry name" value="FAD-bd_PCMH"/>
</dbReference>
<evidence type="ECO:0000256" key="1">
    <source>
        <dbReference type="ARBA" id="ARBA00001974"/>
    </source>
</evidence>
<dbReference type="SUPFAM" id="SSF55103">
    <property type="entry name" value="FAD-linked oxidases, C-terminal domain"/>
    <property type="match status" value="1"/>
</dbReference>
<dbReference type="Proteomes" id="UP001165065">
    <property type="component" value="Unassembled WGS sequence"/>
</dbReference>
<dbReference type="PANTHER" id="PTHR43716:SF1">
    <property type="entry name" value="D-2-HYDROXYGLUTARATE DEHYDROGENASE, MITOCHONDRIAL"/>
    <property type="match status" value="1"/>
</dbReference>
<feature type="domain" description="FAD-binding PCMH-type" evidence="6">
    <location>
        <begin position="108"/>
        <end position="289"/>
    </location>
</feature>
<evidence type="ECO:0000256" key="2">
    <source>
        <dbReference type="ARBA" id="ARBA00008000"/>
    </source>
</evidence>
<name>A0A9W7G0B6_9STRA</name>
<dbReference type="SUPFAM" id="SSF56176">
    <property type="entry name" value="FAD-binding/transporter-associated domain-like"/>
    <property type="match status" value="1"/>
</dbReference>
<accession>A0A9W7G0B6</accession>
<dbReference type="Gene3D" id="3.30.70.2740">
    <property type="match status" value="1"/>
</dbReference>
<dbReference type="InterPro" id="IPR016164">
    <property type="entry name" value="FAD-linked_Oxase-like_C"/>
</dbReference>
<evidence type="ECO:0000256" key="4">
    <source>
        <dbReference type="ARBA" id="ARBA00022827"/>
    </source>
</evidence>
<dbReference type="GO" id="GO:0016491">
    <property type="term" value="F:oxidoreductase activity"/>
    <property type="evidence" value="ECO:0007669"/>
    <property type="project" value="UniProtKB-KW"/>
</dbReference>
<dbReference type="Gene3D" id="3.30.70.2190">
    <property type="match status" value="1"/>
</dbReference>
<evidence type="ECO:0000313" key="7">
    <source>
        <dbReference type="EMBL" id="GMI25803.1"/>
    </source>
</evidence>
<keyword evidence="5" id="KW-0560">Oxidoreductase</keyword>
<comment type="cofactor">
    <cofactor evidence="1">
        <name>FAD</name>
        <dbReference type="ChEBI" id="CHEBI:57692"/>
    </cofactor>
</comment>
<organism evidence="7 8">
    <name type="scientific">Triparma columacea</name>
    <dbReference type="NCBI Taxonomy" id="722753"/>
    <lineage>
        <taxon>Eukaryota</taxon>
        <taxon>Sar</taxon>
        <taxon>Stramenopiles</taxon>
        <taxon>Ochrophyta</taxon>
        <taxon>Bolidophyceae</taxon>
        <taxon>Parmales</taxon>
        <taxon>Triparmaceae</taxon>
        <taxon>Triparma</taxon>
    </lineage>
</organism>
<sequence>MMNRCLHLPRLLSRSSTRTIRYSNNYTNNYTKQYTKPHSKAYTNGTEGEWSPSKVNRLVASFKKIAASSGEPSISAAVLSPDLTSSSSPSELDKYTKCWRGKWGVNGIKGKGNIVLRPSTTEAVRRIVKFCNEENIKIVPQGGNTGLVGAGVPEGYDEVVLSTTRLNSEISLDESTSVITLSSGVILSDAITKCSELGYIYPVDIGSKGTCNVGGNISSNAGGIYYNRFGSIKENLVGLEVVTGKGDVLNMGGCEMRKNSAGMDLKQVFVGGEGAFGIVTKVMMRVWRKPKTREVAVLEAKGWSEVQSICERVEERMGGLVSALEVMDRGVLELVEEKIGAAGLGWVGGTGYYVLVETMGFDEERDRETVERFLEGIIEEGIVEDGVLAKGEEEVEAIWGVRESCGVAVNRAGGSWKYDVSLKLRDWEEVGKMVEDRVRGMGGKLVIWGHLGDRNVHLNVVREEKDGGEGNDITQTLEPWIYEEIVKRGGSVSAEHGIGQCKGDLMEGLIVGETGMEYLRGIKQIFDPNEILNGGRKKTFR</sequence>
<dbReference type="GO" id="GO:0071949">
    <property type="term" value="F:FAD binding"/>
    <property type="evidence" value="ECO:0007669"/>
    <property type="project" value="InterPro"/>
</dbReference>
<keyword evidence="8" id="KW-1185">Reference proteome</keyword>
<dbReference type="InterPro" id="IPR016169">
    <property type="entry name" value="FAD-bd_PCMH_sub2"/>
</dbReference>
<dbReference type="InterPro" id="IPR016171">
    <property type="entry name" value="Vanillyl_alc_oxidase_C-sub2"/>
</dbReference>
<reference evidence="8" key="1">
    <citation type="journal article" date="2023" name="Commun. Biol.">
        <title>Genome analysis of Parmales, the sister group of diatoms, reveals the evolutionary specialization of diatoms from phago-mixotrophs to photoautotrophs.</title>
        <authorList>
            <person name="Ban H."/>
            <person name="Sato S."/>
            <person name="Yoshikawa S."/>
            <person name="Yamada K."/>
            <person name="Nakamura Y."/>
            <person name="Ichinomiya M."/>
            <person name="Sato N."/>
            <person name="Blanc-Mathieu R."/>
            <person name="Endo H."/>
            <person name="Kuwata A."/>
            <person name="Ogata H."/>
        </authorList>
    </citation>
    <scope>NUCLEOTIDE SEQUENCE [LARGE SCALE GENOMIC DNA]</scope>
</reference>
<dbReference type="InterPro" id="IPR006094">
    <property type="entry name" value="Oxid_FAD_bind_N"/>
</dbReference>
<dbReference type="InterPro" id="IPR016167">
    <property type="entry name" value="FAD-bd_PCMH_sub1"/>
</dbReference>